<evidence type="ECO:0008006" key="10">
    <source>
        <dbReference type="Google" id="ProtNLM"/>
    </source>
</evidence>
<evidence type="ECO:0000256" key="1">
    <source>
        <dbReference type="ARBA" id="ARBA00005690"/>
    </source>
</evidence>
<keyword evidence="4" id="KW-0862">Zinc</keyword>
<comment type="caution">
    <text evidence="8">The sequence shown here is derived from an EMBL/GenBank/DDBJ whole genome shotgun (WGS) entry which is preliminary data.</text>
</comment>
<evidence type="ECO:0000256" key="2">
    <source>
        <dbReference type="ARBA" id="ARBA00022723"/>
    </source>
</evidence>
<feature type="domain" description="Replication protein A 70 kDa DNA-binding subunit B/D first OB fold" evidence="6">
    <location>
        <begin position="642"/>
        <end position="742"/>
    </location>
</feature>
<evidence type="ECO:0000256" key="4">
    <source>
        <dbReference type="ARBA" id="ARBA00022833"/>
    </source>
</evidence>
<dbReference type="InterPro" id="IPR047192">
    <property type="entry name" value="Euk_RPA1_DBD_C"/>
</dbReference>
<feature type="domain" description="Replication factor A C-terminal" evidence="7">
    <location>
        <begin position="359"/>
        <end position="481"/>
    </location>
</feature>
<accession>A0A444X408</accession>
<comment type="similarity">
    <text evidence="1">Belongs to the replication factor A protein 1 family.</text>
</comment>
<dbReference type="Pfam" id="PF08646">
    <property type="entry name" value="Rep_fac-A_C"/>
    <property type="match status" value="2"/>
</dbReference>
<keyword evidence="3" id="KW-0863">Zinc-finger</keyword>
<dbReference type="InterPro" id="IPR003871">
    <property type="entry name" value="RFA1B/D_OB_1st"/>
</dbReference>
<dbReference type="GO" id="GO:0008270">
    <property type="term" value="F:zinc ion binding"/>
    <property type="evidence" value="ECO:0007669"/>
    <property type="project" value="UniProtKB-KW"/>
</dbReference>
<dbReference type="InterPro" id="IPR012340">
    <property type="entry name" value="NA-bd_OB-fold"/>
</dbReference>
<dbReference type="AlphaFoldDB" id="A0A444X408"/>
<keyword evidence="9" id="KW-1185">Reference proteome</keyword>
<dbReference type="GO" id="GO:0003677">
    <property type="term" value="F:DNA binding"/>
    <property type="evidence" value="ECO:0007669"/>
    <property type="project" value="UniProtKB-KW"/>
</dbReference>
<evidence type="ECO:0000313" key="9">
    <source>
        <dbReference type="Proteomes" id="UP000289738"/>
    </source>
</evidence>
<dbReference type="EMBL" id="SDMP01000020">
    <property type="protein sequence ID" value="RYQ84322.1"/>
    <property type="molecule type" value="Genomic_DNA"/>
</dbReference>
<sequence>MSSFSLGAHPPSDSSCSRSSCRHRLGIIVSKITQKKINYLEHLHTNMPSPNSSLPMDPSLGPSPVLRTLVVIMVAMAARYDLIKCINAGPAHKVWKLKVRIIRLWTVSQFAKFGMKAPIEMVILDEEGDTIQCTVKDIFVPIFESLLAEGNVYVVTNFGVALNTIKFKPTRHEFRIHFKRTRLCVRYKILHFHRTDSILFCSKQFNQSLEMMLASKGNLVEFTRDGKPSSYITIELDDLEGGQKLRVTLWQSFAFHLLKYLEEHPCLTYVVILQMGKMKFYSGVMGVSNTNYNSKLFINVEFSAARNFFTRVNKLDPVDRQGIMPLVYDQPISVEEDFLRLSVYKTIAEIKEHNQDTVFVTAGTIKEVDTEFGWWYKGCKKCRRGLRELEKRYFCPNCIRDYGFYDPRYDIHIRVIDHTDAASFVLFDGEAAKFLGVSANDLRQSCVTKGVEKNSCPEEINKLRDIKFIFKVQLKMRNLNSYEPYVIHVLRMTNENSLVSAFLDKYNPDLGLLSHENSELLSLSTGPYDTSKACESELTPSPAVDEKHNSKILGAKKHIEEVGEESVSSKSKKGKWRPSSVGFFLLAVVLSPSSRRHCLEDYTEKTNYLKYLHTNMPSPNNSFPMDFSLGPIPIHRTLVVIMMIAPPKENWKIHVRVIRLWSLPKFKDSKSNSSIEMVLMDEQETTMHASVGEDLISVFQSLISEGTVYIFTYFGVSNDCRLYRTTSHQFRLFFQDRTTVLPSFCDAIPLYDVGGVMTGVEGERKYVNDVKLINMMVIHIENDGVYYREISQYLSVISGKPAYLDEDEVLYSTRRKTIKELRAVADVGFYVVRATVLDVEPVSSWWYKSCLCSVKAEANADEYFCDGCNRDVNNVVDRYKLNLLVFDGTATTNFVVFDKEVVALFGRTCTEMVKELNKKGEASKDPIGFNEFFLDKEFLFKVEVETTGWCDSYDVSVIRSDSEVEGQSRPAPVG</sequence>
<evidence type="ECO:0000259" key="7">
    <source>
        <dbReference type="Pfam" id="PF08646"/>
    </source>
</evidence>
<feature type="domain" description="Replication factor A C-terminal" evidence="7">
    <location>
        <begin position="829"/>
        <end position="950"/>
    </location>
</feature>
<keyword evidence="2" id="KW-0479">Metal-binding</keyword>
<name>A0A444X408_ARAHY</name>
<dbReference type="STRING" id="3818.A0A444X408"/>
<evidence type="ECO:0000259" key="6">
    <source>
        <dbReference type="Pfam" id="PF02721"/>
    </source>
</evidence>
<dbReference type="Gene3D" id="2.40.50.140">
    <property type="entry name" value="Nucleic acid-binding proteins"/>
    <property type="match status" value="5"/>
</dbReference>
<organism evidence="8 9">
    <name type="scientific">Arachis hypogaea</name>
    <name type="common">Peanut</name>
    <dbReference type="NCBI Taxonomy" id="3818"/>
    <lineage>
        <taxon>Eukaryota</taxon>
        <taxon>Viridiplantae</taxon>
        <taxon>Streptophyta</taxon>
        <taxon>Embryophyta</taxon>
        <taxon>Tracheophyta</taxon>
        <taxon>Spermatophyta</taxon>
        <taxon>Magnoliopsida</taxon>
        <taxon>eudicotyledons</taxon>
        <taxon>Gunneridae</taxon>
        <taxon>Pentapetalae</taxon>
        <taxon>rosids</taxon>
        <taxon>fabids</taxon>
        <taxon>Fabales</taxon>
        <taxon>Fabaceae</taxon>
        <taxon>Papilionoideae</taxon>
        <taxon>50 kb inversion clade</taxon>
        <taxon>dalbergioids sensu lato</taxon>
        <taxon>Dalbergieae</taxon>
        <taxon>Pterocarpus clade</taxon>
        <taxon>Arachis</taxon>
    </lineage>
</organism>
<protein>
    <recommendedName>
        <fullName evidence="10">Replication factor A C-terminal domain-containing protein</fullName>
    </recommendedName>
</protein>
<dbReference type="Proteomes" id="UP000289738">
    <property type="component" value="Chromosome B10"/>
</dbReference>
<evidence type="ECO:0000256" key="5">
    <source>
        <dbReference type="ARBA" id="ARBA00023125"/>
    </source>
</evidence>
<dbReference type="PANTHER" id="PTHR47165">
    <property type="entry name" value="OS03G0429900 PROTEIN"/>
    <property type="match status" value="1"/>
</dbReference>
<dbReference type="CDD" id="cd04476">
    <property type="entry name" value="RPA1_DBD_C"/>
    <property type="match status" value="2"/>
</dbReference>
<evidence type="ECO:0000313" key="8">
    <source>
        <dbReference type="EMBL" id="RYQ84322.1"/>
    </source>
</evidence>
<evidence type="ECO:0000256" key="3">
    <source>
        <dbReference type="ARBA" id="ARBA00022771"/>
    </source>
</evidence>
<proteinExistence type="inferred from homology"/>
<dbReference type="InterPro" id="IPR013955">
    <property type="entry name" value="Rep_factor-A_C"/>
</dbReference>
<gene>
    <name evidence="8" type="ORF">Ahy_B10g103508</name>
</gene>
<reference evidence="8 9" key="1">
    <citation type="submission" date="2019-01" db="EMBL/GenBank/DDBJ databases">
        <title>Sequencing of cultivated peanut Arachis hypogaea provides insights into genome evolution and oil improvement.</title>
        <authorList>
            <person name="Chen X."/>
        </authorList>
    </citation>
    <scope>NUCLEOTIDE SEQUENCE [LARGE SCALE GENOMIC DNA]</scope>
    <source>
        <strain evidence="9">cv. Fuhuasheng</strain>
        <tissue evidence="8">Leaves</tissue>
    </source>
</reference>
<dbReference type="PANTHER" id="PTHR47165:SF4">
    <property type="entry name" value="OS03G0429900 PROTEIN"/>
    <property type="match status" value="1"/>
</dbReference>
<dbReference type="Pfam" id="PF02721">
    <property type="entry name" value="DUF223"/>
    <property type="match status" value="2"/>
</dbReference>
<keyword evidence="5" id="KW-0238">DNA-binding</keyword>
<dbReference type="SUPFAM" id="SSF50249">
    <property type="entry name" value="Nucleic acid-binding proteins"/>
    <property type="match status" value="5"/>
</dbReference>
<dbReference type="CDD" id="cd04480">
    <property type="entry name" value="RPA1_DBD_A_like"/>
    <property type="match status" value="2"/>
</dbReference>
<feature type="domain" description="Replication protein A 70 kDa DNA-binding subunit B/D first OB fold" evidence="6">
    <location>
        <begin position="90"/>
        <end position="180"/>
    </location>
</feature>